<dbReference type="InterPro" id="IPR036833">
    <property type="entry name" value="BetaGal_dom3_sf"/>
</dbReference>
<evidence type="ECO:0000256" key="8">
    <source>
        <dbReference type="RuleBase" id="RU003679"/>
    </source>
</evidence>
<dbReference type="EMBL" id="DF849942">
    <property type="protein sequence ID" value="GAT60164.1"/>
    <property type="molecule type" value="Genomic_DNA"/>
</dbReference>
<evidence type="ECO:0000256" key="2">
    <source>
        <dbReference type="ARBA" id="ARBA00009809"/>
    </source>
</evidence>
<dbReference type="Gene3D" id="2.60.120.260">
    <property type="entry name" value="Galactose-binding domain-like"/>
    <property type="match status" value="2"/>
</dbReference>
<dbReference type="InterPro" id="IPR025300">
    <property type="entry name" value="BetaGal_jelly_roll_dom"/>
</dbReference>
<protein>
    <recommendedName>
        <fullName evidence="3">beta-galactosidase</fullName>
        <ecNumber evidence="3">3.2.1.23</ecNumber>
    </recommendedName>
</protein>
<dbReference type="SUPFAM" id="SSF117100">
    <property type="entry name" value="Beta-galactosidase LacA, domain 3"/>
    <property type="match status" value="1"/>
</dbReference>
<evidence type="ECO:0000313" key="10">
    <source>
        <dbReference type="EMBL" id="GAT60164.1"/>
    </source>
</evidence>
<evidence type="ECO:0000256" key="3">
    <source>
        <dbReference type="ARBA" id="ARBA00012756"/>
    </source>
</evidence>
<keyword evidence="6" id="KW-0325">Glycoprotein</keyword>
<dbReference type="EC" id="3.2.1.23" evidence="3"/>
<evidence type="ECO:0000256" key="7">
    <source>
        <dbReference type="ARBA" id="ARBA00023295"/>
    </source>
</evidence>
<dbReference type="InterPro" id="IPR017853">
    <property type="entry name" value="GH"/>
</dbReference>
<dbReference type="Pfam" id="PF13363">
    <property type="entry name" value="BetaGal_dom3"/>
    <property type="match status" value="1"/>
</dbReference>
<dbReference type="SUPFAM" id="SSF49785">
    <property type="entry name" value="Galactose-binding domain-like"/>
    <property type="match status" value="2"/>
</dbReference>
<evidence type="ECO:0000256" key="4">
    <source>
        <dbReference type="ARBA" id="ARBA00022729"/>
    </source>
</evidence>
<evidence type="ECO:0000256" key="1">
    <source>
        <dbReference type="ARBA" id="ARBA00001412"/>
    </source>
</evidence>
<dbReference type="Proteomes" id="UP000815677">
    <property type="component" value="Unassembled WGS sequence"/>
</dbReference>
<dbReference type="SMART" id="SM01029">
    <property type="entry name" value="BetaGal_dom2"/>
    <property type="match status" value="1"/>
</dbReference>
<dbReference type="PRINTS" id="PR00742">
    <property type="entry name" value="GLHYDRLASE35"/>
</dbReference>
<dbReference type="Gene3D" id="2.60.390.10">
    <property type="entry name" value="Beta-galactosidase, domain 3"/>
    <property type="match status" value="1"/>
</dbReference>
<dbReference type="Pfam" id="PF10435">
    <property type="entry name" value="BetaGal_dom2"/>
    <property type="match status" value="1"/>
</dbReference>
<dbReference type="InterPro" id="IPR001944">
    <property type="entry name" value="Glycoside_Hdrlase_35"/>
</dbReference>
<keyword evidence="11" id="KW-1185">Reference proteome</keyword>
<evidence type="ECO:0000313" key="11">
    <source>
        <dbReference type="Proteomes" id="UP000815677"/>
    </source>
</evidence>
<dbReference type="Pfam" id="PF01301">
    <property type="entry name" value="Glyco_hydro_35"/>
    <property type="match status" value="1"/>
</dbReference>
<organism evidence="10 11">
    <name type="scientific">Mycena chlorophos</name>
    <name type="common">Agaric fungus</name>
    <name type="synonym">Agaricus chlorophos</name>
    <dbReference type="NCBI Taxonomy" id="658473"/>
    <lineage>
        <taxon>Eukaryota</taxon>
        <taxon>Fungi</taxon>
        <taxon>Dikarya</taxon>
        <taxon>Basidiomycota</taxon>
        <taxon>Agaricomycotina</taxon>
        <taxon>Agaricomycetes</taxon>
        <taxon>Agaricomycetidae</taxon>
        <taxon>Agaricales</taxon>
        <taxon>Marasmiineae</taxon>
        <taxon>Mycenaceae</taxon>
        <taxon>Mycena</taxon>
    </lineage>
</organism>
<accession>A0ABQ0MA06</accession>
<name>A0ABQ0MA06_MYCCL</name>
<dbReference type="Gene3D" id="3.20.20.80">
    <property type="entry name" value="Glycosidases"/>
    <property type="match status" value="1"/>
</dbReference>
<dbReference type="SUPFAM" id="SSF51011">
    <property type="entry name" value="Glycosyl hydrolase domain"/>
    <property type="match status" value="1"/>
</dbReference>
<dbReference type="InterPro" id="IPR008979">
    <property type="entry name" value="Galactose-bd-like_sf"/>
</dbReference>
<evidence type="ECO:0000256" key="6">
    <source>
        <dbReference type="ARBA" id="ARBA00023180"/>
    </source>
</evidence>
<dbReference type="PANTHER" id="PTHR23421">
    <property type="entry name" value="BETA-GALACTOSIDASE RELATED"/>
    <property type="match status" value="1"/>
</dbReference>
<dbReference type="InterPro" id="IPR018954">
    <property type="entry name" value="Betagal_dom2"/>
</dbReference>
<dbReference type="InterPro" id="IPR025972">
    <property type="entry name" value="BetaGal_dom3"/>
</dbReference>
<evidence type="ECO:0000259" key="9">
    <source>
        <dbReference type="SMART" id="SM01029"/>
    </source>
</evidence>
<evidence type="ECO:0000256" key="5">
    <source>
        <dbReference type="ARBA" id="ARBA00022801"/>
    </source>
</evidence>
<dbReference type="Gene3D" id="2.102.20.10">
    <property type="entry name" value="Beta-galactosidase, domain 2"/>
    <property type="match status" value="1"/>
</dbReference>
<dbReference type="Pfam" id="PF13364">
    <property type="entry name" value="BetaGal_ABD2"/>
    <property type="match status" value="2"/>
</dbReference>
<feature type="domain" description="Beta-galactosidase" evidence="9">
    <location>
        <begin position="467"/>
        <end position="656"/>
    </location>
</feature>
<sequence length="1104" mass="121083">MSKERMDELRALGYPTATYDGIAIWEAATLKEIFDCVTSPECVEHVRPDDARFLAEEKLELVAGDFVSLPPWRGPRSKLLLVVGVTLLAVFQLTNKFFPAPQPTPAVEDAVNRPFQRTDQVQFDRYSLILKGQRVFIHSGEFHTWRLPVPSLWPDILEKTKAAGLNAISIYVHMGLSNPARGVIDFDGFRALKPLYEACMAAGIWVVVRPGPYINAETSAGGIAHWITTEVAGRLRTNDSDWSEAWRPYIDAAIKETAPYQIHRGGPVIAVQIDNEYTQHVDGHGEYYEELLAAFRDGGIEVPLTYNDPNPGENFINGTGAVDLYGMDSYPQRFDCSHPSVWNPVVATYHQYHERVNPSQPWYIPEFQGGSFDAWGPSAPGYAPCAQLTGPDFLSVFNMHLWASNAKLINYYMLYGGTTWGGLPFPGVYTSYDYGAAISESRALTPKYDELKLQGMFIRSSPAFAKTDWVADSQTGLTVSSNSAVFVTHLRNPDSGTSFWIARQNDSSSTGTASFRLNIPILSAQGSLTIPLAISSLVLGGREAKTIVTDYAFGTRTDSLLAYSTARIFFAGTMGERDVLLLHGRADQAHEFAMHMTGVPNPWFTQRESAFMTLDTGIELGTVVSVLPGTAGALVTVHDSDTQLVLFADSETAATFWAPTVSNRTSAPFENFWGIGTNQSVLVGGPYLVRSASLQDDGTTLALTGDLSEEVRLTLVVPPGVQSVSWNGISLGAPDSLYSDYSVKTYRLPTRLSFSAVSVPELNGWRFADSLPEVTLGADFDDSKWVLANHTKTNIPEKPLYGDGRVLYGCDYGFCENVVLWRGHFDLKEGSELPTSVNLSINGGEAFAASVWLNNAFLGTSSTNNMNIIEETDDKLLLPVEALVVGDNVITIVQDNMGLNETQDSDPETSKNPRGLRGYALDRGFFGAWRVQGKVGGYLGFPDKTRGVFNEGGLFGERRGWHLPGFDTSDWQSRDLSLGLPGDVAGVGFFVTTLELDIEPSLDVHISFEFKDAAEVQPYRALLFVNGWNLGKRVANLGPQYKFPVHQGILNYRGKNTIAVALWSMENVPVSPRLRVAVDGVYDSALSSVVTNNPDWTASAAGRM</sequence>
<comment type="similarity">
    <text evidence="2 8">Belongs to the glycosyl hydrolase 35 family.</text>
</comment>
<dbReference type="InterPro" id="IPR037110">
    <property type="entry name" value="Betagal_dom2_sf"/>
</dbReference>
<keyword evidence="7" id="KW-0326">Glycosidase</keyword>
<dbReference type="InterPro" id="IPR031330">
    <property type="entry name" value="Gly_Hdrlase_35_cat"/>
</dbReference>
<keyword evidence="4" id="KW-0732">Signal</keyword>
<comment type="catalytic activity">
    <reaction evidence="1">
        <text>Hydrolysis of terminal non-reducing beta-D-galactose residues in beta-D-galactosides.</text>
        <dbReference type="EC" id="3.2.1.23"/>
    </reaction>
</comment>
<reference evidence="10" key="1">
    <citation type="submission" date="2014-09" db="EMBL/GenBank/DDBJ databases">
        <title>Genome sequence of the luminous mushroom Mycena chlorophos for searching fungal bioluminescence genes.</title>
        <authorList>
            <person name="Tanaka Y."/>
            <person name="Kasuga D."/>
            <person name="Oba Y."/>
            <person name="Hase S."/>
            <person name="Sato K."/>
            <person name="Oba Y."/>
            <person name="Sakakibara Y."/>
        </authorList>
    </citation>
    <scope>NUCLEOTIDE SEQUENCE</scope>
</reference>
<keyword evidence="5" id="KW-0378">Hydrolase</keyword>
<dbReference type="SUPFAM" id="SSF51445">
    <property type="entry name" value="(Trans)glycosidases"/>
    <property type="match status" value="1"/>
</dbReference>
<gene>
    <name evidence="10" type="ORF">MCHLO_16351</name>
</gene>
<proteinExistence type="inferred from homology"/>